<feature type="domain" description="Scaffold protein Nfu/NifU N-terminal" evidence="4">
    <location>
        <begin position="26"/>
        <end position="113"/>
    </location>
</feature>
<evidence type="ECO:0000313" key="5">
    <source>
        <dbReference type="EMBL" id="GMS92576.1"/>
    </source>
</evidence>
<dbReference type="Pfam" id="PF08712">
    <property type="entry name" value="Nfu_N"/>
    <property type="match status" value="1"/>
</dbReference>
<dbReference type="FunFam" id="3.30.300.130:FF:000001">
    <property type="entry name" value="NFU1 iron-sulfur cluster scaffold"/>
    <property type="match status" value="1"/>
</dbReference>
<dbReference type="SMART" id="SM00932">
    <property type="entry name" value="Nfu_N"/>
    <property type="match status" value="1"/>
</dbReference>
<gene>
    <name evidence="5" type="ORF">PENTCL1PPCAC_14751</name>
</gene>
<name>A0AAV5TAI4_9BILA</name>
<accession>A0AAV5TAI4</accession>
<evidence type="ECO:0000313" key="6">
    <source>
        <dbReference type="Proteomes" id="UP001432027"/>
    </source>
</evidence>
<dbReference type="PANTHER" id="PTHR11178:SF1">
    <property type="entry name" value="NFU1 IRON-SULFUR CLUSTER SCAFFOLD HOMOLOG, MITOCHONDRIAL"/>
    <property type="match status" value="1"/>
</dbReference>
<dbReference type="Gene3D" id="3.30.300.130">
    <property type="entry name" value="Fe-S cluster assembly (FSCA)"/>
    <property type="match status" value="1"/>
</dbReference>
<feature type="non-terminal residue" evidence="5">
    <location>
        <position position="1"/>
    </location>
</feature>
<dbReference type="Pfam" id="PF01106">
    <property type="entry name" value="NifU"/>
    <property type="match status" value="1"/>
</dbReference>
<dbReference type="PANTHER" id="PTHR11178">
    <property type="entry name" value="IRON-SULFUR CLUSTER SCAFFOLD PROTEIN NFU-RELATED"/>
    <property type="match status" value="1"/>
</dbReference>
<sequence>EMFGMHMRLPSTLRNGLMQSVRRLFIQVQDTPNPQTLKFLPGQTVLPSAQTFEYTSAGAAKQSPLALQLFRIDGVKSVFFAEDFVTITKDADAEWSTMRPHVFSTLSDFITSGKEVISSGQAVSGQAEDTVIHPDDSEVVAMIKELLDSRIRPMVQEDGGDIEYRGYDEETGVVRLKLKGSCTGCPSSGSTLKGGIQNMLQFYVPEVKDVIEEKGEEDEILDLQLKKLEKDIGVTD</sequence>
<keyword evidence="6" id="KW-1185">Reference proteome</keyword>
<dbReference type="Proteomes" id="UP001432027">
    <property type="component" value="Unassembled WGS sequence"/>
</dbReference>
<organism evidence="5 6">
    <name type="scientific">Pristionchus entomophagus</name>
    <dbReference type="NCBI Taxonomy" id="358040"/>
    <lineage>
        <taxon>Eukaryota</taxon>
        <taxon>Metazoa</taxon>
        <taxon>Ecdysozoa</taxon>
        <taxon>Nematoda</taxon>
        <taxon>Chromadorea</taxon>
        <taxon>Rhabditida</taxon>
        <taxon>Rhabditina</taxon>
        <taxon>Diplogasteromorpha</taxon>
        <taxon>Diplogasteroidea</taxon>
        <taxon>Neodiplogasteridae</taxon>
        <taxon>Pristionchus</taxon>
    </lineage>
</organism>
<dbReference type="FunFam" id="3.30.1370.70:FF:000005">
    <property type="entry name" value="Type Fe-S cluster assembly protein NFU"/>
    <property type="match status" value="1"/>
</dbReference>
<evidence type="ECO:0000259" key="4">
    <source>
        <dbReference type="SMART" id="SM00932"/>
    </source>
</evidence>
<comment type="caution">
    <text evidence="5">The sequence shown here is derived from an EMBL/GenBank/DDBJ whole genome shotgun (WGS) entry which is preliminary data.</text>
</comment>
<dbReference type="PIRSF" id="PIRSF036773">
    <property type="entry name" value="HIRIP5"/>
    <property type="match status" value="1"/>
</dbReference>
<dbReference type="SUPFAM" id="SSF110836">
    <property type="entry name" value="Hypothetical protein SAV1430"/>
    <property type="match status" value="1"/>
</dbReference>
<dbReference type="Gene3D" id="3.30.1370.70">
    <property type="entry name" value="Scaffold protein Nfu/NifU, N-terminal domain"/>
    <property type="match status" value="1"/>
</dbReference>
<dbReference type="GO" id="GO:0005739">
    <property type="term" value="C:mitochondrion"/>
    <property type="evidence" value="ECO:0007669"/>
    <property type="project" value="TreeGrafter"/>
</dbReference>
<dbReference type="GO" id="GO:0005506">
    <property type="term" value="F:iron ion binding"/>
    <property type="evidence" value="ECO:0007669"/>
    <property type="project" value="InterPro"/>
</dbReference>
<proteinExistence type="inferred from homology"/>
<dbReference type="SUPFAM" id="SSF117916">
    <property type="entry name" value="Fe-S cluster assembly (FSCA) domain-like"/>
    <property type="match status" value="1"/>
</dbReference>
<evidence type="ECO:0000256" key="2">
    <source>
        <dbReference type="ARBA" id="ARBA00006420"/>
    </source>
</evidence>
<comment type="function">
    <text evidence="1">Molecular scaffold for [Fe-S] cluster assembly of mitochondrial iron-sulfur proteins.</text>
</comment>
<dbReference type="AlphaFoldDB" id="A0AAV5TAI4"/>
<dbReference type="InterPro" id="IPR034904">
    <property type="entry name" value="FSCA_dom_sf"/>
</dbReference>
<evidence type="ECO:0000256" key="1">
    <source>
        <dbReference type="ARBA" id="ARBA00002175"/>
    </source>
</evidence>
<evidence type="ECO:0000256" key="3">
    <source>
        <dbReference type="ARBA" id="ARBA00018782"/>
    </source>
</evidence>
<dbReference type="EMBL" id="BTSX01000004">
    <property type="protein sequence ID" value="GMS92576.1"/>
    <property type="molecule type" value="Genomic_DNA"/>
</dbReference>
<reference evidence="5" key="1">
    <citation type="submission" date="2023-10" db="EMBL/GenBank/DDBJ databases">
        <title>Genome assembly of Pristionchus species.</title>
        <authorList>
            <person name="Yoshida K."/>
            <person name="Sommer R.J."/>
        </authorList>
    </citation>
    <scope>NUCLEOTIDE SEQUENCE</scope>
    <source>
        <strain evidence="5">RS0144</strain>
    </source>
</reference>
<dbReference type="GO" id="GO:0051536">
    <property type="term" value="F:iron-sulfur cluster binding"/>
    <property type="evidence" value="ECO:0007669"/>
    <property type="project" value="InterPro"/>
</dbReference>
<protein>
    <recommendedName>
        <fullName evidence="3">NFU1 iron-sulfur cluster scaffold homolog, mitochondrial</fullName>
    </recommendedName>
</protein>
<comment type="similarity">
    <text evidence="2">Belongs to the NifU family.</text>
</comment>
<dbReference type="GO" id="GO:0016226">
    <property type="term" value="P:iron-sulfur cluster assembly"/>
    <property type="evidence" value="ECO:0007669"/>
    <property type="project" value="InterPro"/>
</dbReference>
<dbReference type="InterPro" id="IPR014824">
    <property type="entry name" value="Nfu/NifU_N"/>
</dbReference>
<dbReference type="InterPro" id="IPR001075">
    <property type="entry name" value="NIF_FeS_clus_asmbl_NifU_C"/>
</dbReference>
<dbReference type="InterPro" id="IPR036498">
    <property type="entry name" value="Nfu/NifU_N_sf"/>
</dbReference>
<dbReference type="InterPro" id="IPR035433">
    <property type="entry name" value="NFU1-like"/>
</dbReference>